<feature type="compositionally biased region" description="Polar residues" evidence="5">
    <location>
        <begin position="79"/>
        <end position="129"/>
    </location>
</feature>
<keyword evidence="3" id="KW-0804">Transcription</keyword>
<evidence type="ECO:0000256" key="5">
    <source>
        <dbReference type="SAM" id="MobiDB-lite"/>
    </source>
</evidence>
<evidence type="ECO:0000256" key="4">
    <source>
        <dbReference type="ARBA" id="ARBA00023242"/>
    </source>
</evidence>
<organism evidence="7 8">
    <name type="scientific">Sphagnurus paluster</name>
    <dbReference type="NCBI Taxonomy" id="117069"/>
    <lineage>
        <taxon>Eukaryota</taxon>
        <taxon>Fungi</taxon>
        <taxon>Dikarya</taxon>
        <taxon>Basidiomycota</taxon>
        <taxon>Agaricomycotina</taxon>
        <taxon>Agaricomycetes</taxon>
        <taxon>Agaricomycetidae</taxon>
        <taxon>Agaricales</taxon>
        <taxon>Tricholomatineae</taxon>
        <taxon>Lyophyllaceae</taxon>
        <taxon>Sphagnurus</taxon>
    </lineage>
</organism>
<name>A0A9P7GPT5_9AGAR</name>
<evidence type="ECO:0000256" key="1">
    <source>
        <dbReference type="ARBA" id="ARBA00004123"/>
    </source>
</evidence>
<evidence type="ECO:0000256" key="2">
    <source>
        <dbReference type="ARBA" id="ARBA00023015"/>
    </source>
</evidence>
<dbReference type="GO" id="GO:0005634">
    <property type="term" value="C:nucleus"/>
    <property type="evidence" value="ECO:0007669"/>
    <property type="project" value="UniProtKB-SubCell"/>
</dbReference>
<dbReference type="AlphaFoldDB" id="A0A9P7GPT5"/>
<sequence length="361" mass="39039">MCGFGDKDRRPLAPAAVAKMIVRRDDNTVVDVDDVDCSFFLVTVDLWSADGKHEMNLVLHPSSTERTYIAPVKSRRRGTSASAPHSRSSGNQTPVSQTPTSHYRPGDQSSGMPTPSLSSQTANFNSQGYFSPMAEPMGFSPATPYGTTTPETPTWGYSSQSAVDRNATFQPPILPSISSFSRAPSGSSLNGGHEPWQPEPESQALPYRAWGADTAYHPTDTFSNSQVDPALRGAASDGRDDSNWTHQQERYGQDGNAPPADTSTYPTNYNQTQSPLPPPPPYYSSNFTPTIHAPPTQAPSASAISLPRHSYTRTLVGPLSANACRLLDEHRKAGIFFLFQDLSVRTEGGAFVSLPISVCVR</sequence>
<evidence type="ECO:0000313" key="8">
    <source>
        <dbReference type="Proteomes" id="UP000717328"/>
    </source>
</evidence>
<comment type="caution">
    <text evidence="7">The sequence shown here is derived from an EMBL/GenBank/DDBJ whole genome shotgun (WGS) entry which is preliminary data.</text>
</comment>
<dbReference type="InterPro" id="IPR038491">
    <property type="entry name" value="Velvet_dom_sf"/>
</dbReference>
<dbReference type="Gene3D" id="2.60.40.3960">
    <property type="entry name" value="Velvet domain"/>
    <property type="match status" value="2"/>
</dbReference>
<dbReference type="PANTHER" id="PTHR33572:SF3">
    <property type="entry name" value="VELVET COMPLEX SUBUNIT B"/>
    <property type="match status" value="1"/>
</dbReference>
<dbReference type="PROSITE" id="PS51821">
    <property type="entry name" value="VELVET"/>
    <property type="match status" value="1"/>
</dbReference>
<evidence type="ECO:0000313" key="7">
    <source>
        <dbReference type="EMBL" id="KAG5654602.1"/>
    </source>
</evidence>
<dbReference type="OrthoDB" id="1746739at2759"/>
<feature type="compositionally biased region" description="Polar residues" evidence="5">
    <location>
        <begin position="176"/>
        <end position="190"/>
    </location>
</feature>
<proteinExistence type="predicted"/>
<feature type="region of interest" description="Disordered" evidence="5">
    <location>
        <begin position="68"/>
        <end position="159"/>
    </location>
</feature>
<dbReference type="EMBL" id="JABCKI010000004">
    <property type="protein sequence ID" value="KAG5654602.1"/>
    <property type="molecule type" value="Genomic_DNA"/>
</dbReference>
<keyword evidence="4" id="KW-0539">Nucleus</keyword>
<feature type="compositionally biased region" description="Low complexity" evidence="5">
    <location>
        <begin position="141"/>
        <end position="154"/>
    </location>
</feature>
<keyword evidence="8" id="KW-1185">Reference proteome</keyword>
<evidence type="ECO:0000259" key="6">
    <source>
        <dbReference type="PROSITE" id="PS51821"/>
    </source>
</evidence>
<reference evidence="7" key="2">
    <citation type="submission" date="2021-10" db="EMBL/GenBank/DDBJ databases">
        <title>Phylogenomics reveals ancestral predisposition of the termite-cultivated fungus Termitomyces towards a domesticated lifestyle.</title>
        <authorList>
            <person name="Auxier B."/>
            <person name="Grum-Grzhimaylo A."/>
            <person name="Cardenas M.E."/>
            <person name="Lodge J.D."/>
            <person name="Laessoe T."/>
            <person name="Pedersen O."/>
            <person name="Smith M.E."/>
            <person name="Kuyper T.W."/>
            <person name="Franco-Molano E.A."/>
            <person name="Baroni T.J."/>
            <person name="Aanen D.K."/>
        </authorList>
    </citation>
    <scope>NUCLEOTIDE SEQUENCE</scope>
    <source>
        <strain evidence="7">D49</strain>
    </source>
</reference>
<feature type="region of interest" description="Disordered" evidence="5">
    <location>
        <begin position="218"/>
        <end position="302"/>
    </location>
</feature>
<comment type="subcellular location">
    <subcellularLocation>
        <location evidence="1">Nucleus</location>
    </subcellularLocation>
</comment>
<dbReference type="PANTHER" id="PTHR33572">
    <property type="entry name" value="SPORE DEVELOPMENT REGULATOR VOSA"/>
    <property type="match status" value="1"/>
</dbReference>
<dbReference type="InterPro" id="IPR037525">
    <property type="entry name" value="Velvet_dom"/>
</dbReference>
<keyword evidence="2" id="KW-0805">Transcription regulation</keyword>
<feature type="domain" description="Velvet" evidence="6">
    <location>
        <begin position="1"/>
        <end position="361"/>
    </location>
</feature>
<dbReference type="Pfam" id="PF11754">
    <property type="entry name" value="Velvet"/>
    <property type="match status" value="1"/>
</dbReference>
<accession>A0A9P7GPT5</accession>
<protein>
    <recommendedName>
        <fullName evidence="6">Velvet domain-containing protein</fullName>
    </recommendedName>
</protein>
<feature type="compositionally biased region" description="Basic and acidic residues" evidence="5">
    <location>
        <begin position="237"/>
        <end position="252"/>
    </location>
</feature>
<dbReference type="InterPro" id="IPR021740">
    <property type="entry name" value="Velvet"/>
</dbReference>
<evidence type="ECO:0000256" key="3">
    <source>
        <dbReference type="ARBA" id="ARBA00023163"/>
    </source>
</evidence>
<gene>
    <name evidence="7" type="ORF">H0H81_011577</name>
</gene>
<dbReference type="Proteomes" id="UP000717328">
    <property type="component" value="Unassembled WGS sequence"/>
</dbReference>
<reference evidence="7" key="1">
    <citation type="submission" date="2021-02" db="EMBL/GenBank/DDBJ databases">
        <authorList>
            <person name="Nieuwenhuis M."/>
            <person name="Van De Peppel L.J.J."/>
        </authorList>
    </citation>
    <scope>NUCLEOTIDE SEQUENCE</scope>
    <source>
        <strain evidence="7">D49</strain>
    </source>
</reference>
<feature type="region of interest" description="Disordered" evidence="5">
    <location>
        <begin position="173"/>
        <end position="201"/>
    </location>
</feature>